<evidence type="ECO:0000313" key="5">
    <source>
        <dbReference type="EnsemblPlants" id="Ma10_p02920.1"/>
    </source>
</evidence>
<gene>
    <name evidence="4" type="ORF">GSMUA_306360.1</name>
</gene>
<dbReference type="SUPFAM" id="SSF50249">
    <property type="entry name" value="Nucleic acid-binding proteins"/>
    <property type="match status" value="1"/>
</dbReference>
<name>A0A804KRY8_MUSAM</name>
<evidence type="ECO:0000313" key="6">
    <source>
        <dbReference type="Proteomes" id="UP000012960"/>
    </source>
</evidence>
<dbReference type="AlphaFoldDB" id="A0A804KRY8"/>
<dbReference type="GO" id="GO:0005737">
    <property type="term" value="C:cytoplasm"/>
    <property type="evidence" value="ECO:0007669"/>
    <property type="project" value="InterPro"/>
</dbReference>
<keyword evidence="2" id="KW-0472">Membrane</keyword>
<dbReference type="GO" id="GO:0004815">
    <property type="term" value="F:aspartate-tRNA ligase activity"/>
    <property type="evidence" value="ECO:0007669"/>
    <property type="project" value="InterPro"/>
</dbReference>
<dbReference type="PANTHER" id="PTHR43450">
    <property type="entry name" value="ASPARTYL-TRNA SYNTHETASE"/>
    <property type="match status" value="1"/>
</dbReference>
<evidence type="ECO:0000313" key="4">
    <source>
        <dbReference type="EMBL" id="CAG1852410.1"/>
    </source>
</evidence>
<dbReference type="Proteomes" id="UP000012960">
    <property type="component" value="Unplaced"/>
</dbReference>
<keyword evidence="2" id="KW-0812">Transmembrane</keyword>
<evidence type="ECO:0000256" key="3">
    <source>
        <dbReference type="SAM" id="SignalP"/>
    </source>
</evidence>
<keyword evidence="6" id="KW-1185">Reference proteome</keyword>
<dbReference type="InParanoid" id="A0A804KRY8"/>
<proteinExistence type="predicted"/>
<reference evidence="5" key="2">
    <citation type="submission" date="2021-05" db="UniProtKB">
        <authorList>
            <consortium name="EnsemblPlants"/>
        </authorList>
    </citation>
    <scope>IDENTIFICATION</scope>
    <source>
        <strain evidence="5">subsp. malaccensis</strain>
    </source>
</reference>
<dbReference type="InterPro" id="IPR012340">
    <property type="entry name" value="NA-bd_OB-fold"/>
</dbReference>
<evidence type="ECO:0000256" key="1">
    <source>
        <dbReference type="ARBA" id="ARBA00022490"/>
    </source>
</evidence>
<sequence length="139" mass="15579">MAFLVLRQFMSTVQCILTVAKEAVSPQMVKFATGLSNESIVDLQGIVSIPKDPIKGTGLSKIFVVGYVVLFLPLISVSLLNLVQLDIYLLFLVKEHYIFMEGNFVPFQLHHMFLQVQFKLSAFQDVLTFVNLHDISSGV</sequence>
<organism evidence="5 6">
    <name type="scientific">Musa acuminata subsp. malaccensis</name>
    <name type="common">Wild banana</name>
    <name type="synonym">Musa malaccensis</name>
    <dbReference type="NCBI Taxonomy" id="214687"/>
    <lineage>
        <taxon>Eukaryota</taxon>
        <taxon>Viridiplantae</taxon>
        <taxon>Streptophyta</taxon>
        <taxon>Embryophyta</taxon>
        <taxon>Tracheophyta</taxon>
        <taxon>Spermatophyta</taxon>
        <taxon>Magnoliopsida</taxon>
        <taxon>Liliopsida</taxon>
        <taxon>Zingiberales</taxon>
        <taxon>Musaceae</taxon>
        <taxon>Musa</taxon>
    </lineage>
</organism>
<protein>
    <submittedName>
        <fullName evidence="4">(wild Malaysian banana) hypothetical protein</fullName>
    </submittedName>
</protein>
<dbReference type="GO" id="GO:0006422">
    <property type="term" value="P:aspartyl-tRNA aminoacylation"/>
    <property type="evidence" value="ECO:0007669"/>
    <property type="project" value="InterPro"/>
</dbReference>
<evidence type="ECO:0000256" key="2">
    <source>
        <dbReference type="SAM" id="Phobius"/>
    </source>
</evidence>
<dbReference type="PANTHER" id="PTHR43450:SF1">
    <property type="entry name" value="ASPARTATE--TRNA LIGASE, CYTOPLASMIC"/>
    <property type="match status" value="1"/>
</dbReference>
<keyword evidence="2" id="KW-1133">Transmembrane helix</keyword>
<keyword evidence="3" id="KW-0732">Signal</keyword>
<dbReference type="GO" id="GO:0005524">
    <property type="term" value="F:ATP binding"/>
    <property type="evidence" value="ECO:0007669"/>
    <property type="project" value="InterPro"/>
</dbReference>
<accession>A0A804KRY8</accession>
<dbReference type="EMBL" id="HG996476">
    <property type="protein sequence ID" value="CAG1852410.1"/>
    <property type="molecule type" value="Genomic_DNA"/>
</dbReference>
<dbReference type="EnsemblPlants" id="Ma10_t02920.1">
    <property type="protein sequence ID" value="Ma10_p02920.1"/>
    <property type="gene ID" value="Ma10_g02920"/>
</dbReference>
<dbReference type="Gene3D" id="2.40.50.140">
    <property type="entry name" value="Nucleic acid-binding proteins"/>
    <property type="match status" value="1"/>
</dbReference>
<feature type="transmembrane region" description="Helical" evidence="2">
    <location>
        <begin position="62"/>
        <end position="91"/>
    </location>
</feature>
<dbReference type="Gramene" id="Ma10_t02920.1">
    <property type="protein sequence ID" value="Ma10_p02920.1"/>
    <property type="gene ID" value="Ma10_g02920"/>
</dbReference>
<keyword evidence="1" id="KW-0963">Cytoplasm</keyword>
<feature type="chain" id="PRO_5036220168" evidence="3">
    <location>
        <begin position="16"/>
        <end position="139"/>
    </location>
</feature>
<feature type="signal peptide" evidence="3">
    <location>
        <begin position="1"/>
        <end position="15"/>
    </location>
</feature>
<dbReference type="InterPro" id="IPR004523">
    <property type="entry name" value="Asp-tRNA_synthase_2"/>
</dbReference>
<reference evidence="4" key="1">
    <citation type="submission" date="2021-03" db="EMBL/GenBank/DDBJ databases">
        <authorList>
            <consortium name="Genoscope - CEA"/>
            <person name="William W."/>
        </authorList>
    </citation>
    <scope>NUCLEOTIDE SEQUENCE</scope>
    <source>
        <strain evidence="4">Doubled-haploid Pahang</strain>
    </source>
</reference>